<sequence length="125" mass="13112">MSGIAEVLINQGYEISGSDKVATPVTDHLEQLGAKIFFNHAPENIEGSQVVVMSSAICPSNSEVTTAKESMIPVIPRAEMLAELMRMKYGIAIAGTHGKTTTTSLVSTVLAGGKLDPTVIIGGRL</sequence>
<dbReference type="PANTHER" id="PTHR43445:SF3">
    <property type="entry name" value="UDP-N-ACETYLMURAMATE--L-ALANINE LIGASE"/>
    <property type="match status" value="1"/>
</dbReference>
<dbReference type="EMBL" id="UINC01006491">
    <property type="protein sequence ID" value="SVA27830.1"/>
    <property type="molecule type" value="Genomic_DNA"/>
</dbReference>
<dbReference type="Pfam" id="PF01225">
    <property type="entry name" value="Mur_ligase"/>
    <property type="match status" value="1"/>
</dbReference>
<feature type="non-terminal residue" evidence="2">
    <location>
        <position position="125"/>
    </location>
</feature>
<proteinExistence type="predicted"/>
<evidence type="ECO:0000259" key="1">
    <source>
        <dbReference type="Pfam" id="PF01225"/>
    </source>
</evidence>
<dbReference type="SUPFAM" id="SSF51984">
    <property type="entry name" value="MurCD N-terminal domain"/>
    <property type="match status" value="1"/>
</dbReference>
<accession>A0A381UI49</accession>
<dbReference type="InterPro" id="IPR036565">
    <property type="entry name" value="Mur-like_cat_sf"/>
</dbReference>
<dbReference type="InterPro" id="IPR000713">
    <property type="entry name" value="Mur_ligase_N"/>
</dbReference>
<dbReference type="SUPFAM" id="SSF53623">
    <property type="entry name" value="MurD-like peptide ligases, catalytic domain"/>
    <property type="match status" value="1"/>
</dbReference>
<feature type="domain" description="Mur ligase N-terminal catalytic" evidence="1">
    <location>
        <begin position="1"/>
        <end position="89"/>
    </location>
</feature>
<gene>
    <name evidence="2" type="ORF">METZ01_LOCUS80684</name>
</gene>
<dbReference type="AlphaFoldDB" id="A0A381UI49"/>
<organism evidence="2">
    <name type="scientific">marine metagenome</name>
    <dbReference type="NCBI Taxonomy" id="408172"/>
    <lineage>
        <taxon>unclassified sequences</taxon>
        <taxon>metagenomes</taxon>
        <taxon>ecological metagenomes</taxon>
    </lineage>
</organism>
<dbReference type="InterPro" id="IPR050061">
    <property type="entry name" value="MurCDEF_pg_biosynth"/>
</dbReference>
<dbReference type="GO" id="GO:0016881">
    <property type="term" value="F:acid-amino acid ligase activity"/>
    <property type="evidence" value="ECO:0007669"/>
    <property type="project" value="InterPro"/>
</dbReference>
<reference evidence="2" key="1">
    <citation type="submission" date="2018-05" db="EMBL/GenBank/DDBJ databases">
        <authorList>
            <person name="Lanie J.A."/>
            <person name="Ng W.-L."/>
            <person name="Kazmierczak K.M."/>
            <person name="Andrzejewski T.M."/>
            <person name="Davidsen T.M."/>
            <person name="Wayne K.J."/>
            <person name="Tettelin H."/>
            <person name="Glass J.I."/>
            <person name="Rusch D."/>
            <person name="Podicherti R."/>
            <person name="Tsui H.-C.T."/>
            <person name="Winkler M.E."/>
        </authorList>
    </citation>
    <scope>NUCLEOTIDE SEQUENCE</scope>
</reference>
<dbReference type="PANTHER" id="PTHR43445">
    <property type="entry name" value="UDP-N-ACETYLMURAMATE--L-ALANINE LIGASE-RELATED"/>
    <property type="match status" value="1"/>
</dbReference>
<dbReference type="GO" id="GO:0005524">
    <property type="term" value="F:ATP binding"/>
    <property type="evidence" value="ECO:0007669"/>
    <property type="project" value="InterPro"/>
</dbReference>
<dbReference type="Gene3D" id="3.40.50.720">
    <property type="entry name" value="NAD(P)-binding Rossmann-like Domain"/>
    <property type="match status" value="1"/>
</dbReference>
<name>A0A381UI49_9ZZZZ</name>
<dbReference type="Gene3D" id="3.40.1190.10">
    <property type="entry name" value="Mur-like, catalytic domain"/>
    <property type="match status" value="1"/>
</dbReference>
<evidence type="ECO:0000313" key="2">
    <source>
        <dbReference type="EMBL" id="SVA27830.1"/>
    </source>
</evidence>
<protein>
    <recommendedName>
        <fullName evidence="1">Mur ligase N-terminal catalytic domain-containing protein</fullName>
    </recommendedName>
</protein>